<proteinExistence type="predicted"/>
<keyword evidence="1" id="KW-1133">Transmembrane helix</keyword>
<keyword evidence="1" id="KW-0472">Membrane</keyword>
<name>A0A0G9GY88_9GAMM</name>
<keyword evidence="1" id="KW-0812">Transmembrane</keyword>
<feature type="transmembrane region" description="Helical" evidence="1">
    <location>
        <begin position="49"/>
        <end position="67"/>
    </location>
</feature>
<comment type="caution">
    <text evidence="2">The sequence shown here is derived from an EMBL/GenBank/DDBJ whole genome shotgun (WGS) entry which is preliminary data.</text>
</comment>
<protein>
    <submittedName>
        <fullName evidence="2">Uncharacterized protein</fullName>
    </submittedName>
</protein>
<dbReference type="PATRIC" id="fig|1440762.4.peg.3202"/>
<dbReference type="Proteomes" id="UP000035481">
    <property type="component" value="Unassembled WGS sequence"/>
</dbReference>
<dbReference type="EMBL" id="JPLA01000053">
    <property type="protein sequence ID" value="KLD62181.1"/>
    <property type="molecule type" value="Genomic_DNA"/>
</dbReference>
<evidence type="ECO:0000256" key="1">
    <source>
        <dbReference type="SAM" id="Phobius"/>
    </source>
</evidence>
<gene>
    <name evidence="2" type="ORF">Y882_17220</name>
</gene>
<evidence type="ECO:0000313" key="3">
    <source>
        <dbReference type="Proteomes" id="UP000035481"/>
    </source>
</evidence>
<accession>A0A0G9GY88</accession>
<reference evidence="2 3" key="1">
    <citation type="journal article" date="2015" name="Antonie Van Leeuwenhoek">
        <title>A phylogenomic and molecular marker based taxonomic framework for the order Xanthomonadales: proposal to transfer the families Algiphilaceae and Solimonadaceae to the order Nevskiales ord. nov. and to create a new family within the order Xanthomonadales, the family Rhodanobacteraceae fam. nov., containing the genus Rhodanobacter and its closest relatives.</title>
        <authorList>
            <person name="Naushad S."/>
            <person name="Adeolu M."/>
            <person name="Wong S."/>
            <person name="Sohail M."/>
            <person name="Schellhorn H.E."/>
            <person name="Gupta R.S."/>
        </authorList>
    </citation>
    <scope>NUCLEOTIDE SEQUENCE [LARGE SCALE GENOMIC DNA]</scope>
    <source>
        <strain evidence="2 3">DSM 16301</strain>
    </source>
</reference>
<evidence type="ECO:0000313" key="2">
    <source>
        <dbReference type="EMBL" id="KLD62181.1"/>
    </source>
</evidence>
<organism evidence="2 3">
    <name type="scientific">Dyella japonica DSM 16301</name>
    <dbReference type="NCBI Taxonomy" id="1440762"/>
    <lineage>
        <taxon>Bacteria</taxon>
        <taxon>Pseudomonadati</taxon>
        <taxon>Pseudomonadota</taxon>
        <taxon>Gammaproteobacteria</taxon>
        <taxon>Lysobacterales</taxon>
        <taxon>Rhodanobacteraceae</taxon>
        <taxon>Dyella</taxon>
    </lineage>
</organism>
<dbReference type="AlphaFoldDB" id="A0A0G9GY88"/>
<sequence>MFKSVALKWLLARPRVESGQSLGMHKVRFRPGADVAAMKVWNLGEGMRWYLLSFLALLPAPLIASIYEIDEAYENHKWGRR</sequence>